<dbReference type="PANTHER" id="PTHR43353:SF5">
    <property type="entry name" value="SUCCINATE-SEMIALDEHYDE DEHYDROGENASE, MITOCHONDRIAL"/>
    <property type="match status" value="1"/>
</dbReference>
<dbReference type="Proteomes" id="UP001139451">
    <property type="component" value="Unassembled WGS sequence"/>
</dbReference>
<dbReference type="Pfam" id="PF00171">
    <property type="entry name" value="Aldedh"/>
    <property type="match status" value="1"/>
</dbReference>
<evidence type="ECO:0000313" key="4">
    <source>
        <dbReference type="EMBL" id="MCP3730573.1"/>
    </source>
</evidence>
<feature type="domain" description="Aldehyde dehydrogenase" evidence="3">
    <location>
        <begin position="23"/>
        <end position="477"/>
    </location>
</feature>
<dbReference type="EMBL" id="JAMLDX010000005">
    <property type="protein sequence ID" value="MCP3730573.1"/>
    <property type="molecule type" value="Genomic_DNA"/>
</dbReference>
<dbReference type="InterPro" id="IPR050740">
    <property type="entry name" value="Aldehyde_DH_Superfamily"/>
</dbReference>
<name>A0A9X2KPD0_9SPHN</name>
<dbReference type="FunFam" id="3.40.605.10:FF:000033">
    <property type="entry name" value="NAD-dependent succinate-semialdehyde dehydrogenase"/>
    <property type="match status" value="1"/>
</dbReference>
<proteinExistence type="inferred from homology"/>
<protein>
    <submittedName>
        <fullName evidence="4">NAD-dependent succinate-semialdehyde dehydrogenase</fullName>
    </submittedName>
</protein>
<gene>
    <name evidence="4" type="ORF">M9978_09055</name>
</gene>
<dbReference type="FunFam" id="3.40.309.10:FF:000009">
    <property type="entry name" value="Aldehyde dehydrogenase A"/>
    <property type="match status" value="1"/>
</dbReference>
<sequence>MIETKPYADLFLYIDGAFIGADERESDEVVNPADGSVLGRLPHARPEDLNKAIASASRAFESWRWTSPLERGKVLRRVAELIRERAADIARDLTLDQGKPLAEAYAEVFNAAEHAEWHAEECRRIYGRVIPPRDRNVRQTVIRQPVGVCAAFTPWNFPFNQALRKVSAALGSGCTVILKPAHDAPSAVVALVKLFDEAGLPPGCLNLVWGPSSRISRHLIESPAVRKISFTGSVPVGKQLGALAGEHMKRVTMELGGHAPVLVFADADLDRAATYLSTLKARNAGQVCMAPSRFFVHKDVAREFTEKFIAANAKLVVGNGLDPATTMGPMTNARRIAAMEELVSDAVAAGSTLAAGGASSDGPGLFFPPTVLTDVPLSSKIMNEEPFGPVVPIATFETPDEALALANALPFGLASYVFTRSLEINHRMTYGIEAGMVSVNHFGIALPETPLGGVKDSGVGSEGGTETFDAYTTVKFISEMTA</sequence>
<dbReference type="PROSITE" id="PS00070">
    <property type="entry name" value="ALDEHYDE_DEHYDR_CYS"/>
    <property type="match status" value="1"/>
</dbReference>
<keyword evidence="5" id="KW-1185">Reference proteome</keyword>
<dbReference type="Gene3D" id="3.40.309.10">
    <property type="entry name" value="Aldehyde Dehydrogenase, Chain A, domain 2"/>
    <property type="match status" value="1"/>
</dbReference>
<comment type="similarity">
    <text evidence="1">Belongs to the aldehyde dehydrogenase family.</text>
</comment>
<dbReference type="InterPro" id="IPR016161">
    <property type="entry name" value="Ald_DH/histidinol_DH"/>
</dbReference>
<dbReference type="GO" id="GO:0004777">
    <property type="term" value="F:succinate-semialdehyde dehydrogenase (NAD+) activity"/>
    <property type="evidence" value="ECO:0007669"/>
    <property type="project" value="TreeGrafter"/>
</dbReference>
<dbReference type="CDD" id="cd07103">
    <property type="entry name" value="ALDH_F5_SSADH_GabD"/>
    <property type="match status" value="1"/>
</dbReference>
<dbReference type="InterPro" id="IPR016162">
    <property type="entry name" value="Ald_DH_N"/>
</dbReference>
<dbReference type="RefSeq" id="WP_254292698.1">
    <property type="nucleotide sequence ID" value="NZ_JAMLDX010000005.1"/>
</dbReference>
<accession>A0A9X2KPD0</accession>
<keyword evidence="2" id="KW-0560">Oxidoreductase</keyword>
<dbReference type="PANTHER" id="PTHR43353">
    <property type="entry name" value="SUCCINATE-SEMIALDEHYDE DEHYDROGENASE, MITOCHONDRIAL"/>
    <property type="match status" value="1"/>
</dbReference>
<dbReference type="SUPFAM" id="SSF53720">
    <property type="entry name" value="ALDH-like"/>
    <property type="match status" value="1"/>
</dbReference>
<evidence type="ECO:0000259" key="3">
    <source>
        <dbReference type="Pfam" id="PF00171"/>
    </source>
</evidence>
<dbReference type="InterPro" id="IPR016163">
    <property type="entry name" value="Ald_DH_C"/>
</dbReference>
<evidence type="ECO:0000313" key="5">
    <source>
        <dbReference type="Proteomes" id="UP001139451"/>
    </source>
</evidence>
<comment type="caution">
    <text evidence="4">The sequence shown here is derived from an EMBL/GenBank/DDBJ whole genome shotgun (WGS) entry which is preliminary data.</text>
</comment>
<organism evidence="4 5">
    <name type="scientific">Sphingomonas tagetis</name>
    <dbReference type="NCBI Taxonomy" id="2949092"/>
    <lineage>
        <taxon>Bacteria</taxon>
        <taxon>Pseudomonadati</taxon>
        <taxon>Pseudomonadota</taxon>
        <taxon>Alphaproteobacteria</taxon>
        <taxon>Sphingomonadales</taxon>
        <taxon>Sphingomonadaceae</taxon>
        <taxon>Sphingomonas</taxon>
    </lineage>
</organism>
<evidence type="ECO:0000256" key="2">
    <source>
        <dbReference type="ARBA" id="ARBA00023002"/>
    </source>
</evidence>
<dbReference type="InterPro" id="IPR015590">
    <property type="entry name" value="Aldehyde_DH_dom"/>
</dbReference>
<evidence type="ECO:0000256" key="1">
    <source>
        <dbReference type="ARBA" id="ARBA00009986"/>
    </source>
</evidence>
<reference evidence="4" key="1">
    <citation type="submission" date="2022-05" db="EMBL/GenBank/DDBJ databases">
        <title>Sphingomonas sp. strain MG17 Genome sequencing and assembly.</title>
        <authorList>
            <person name="Kim I."/>
        </authorList>
    </citation>
    <scope>NUCLEOTIDE SEQUENCE</scope>
    <source>
        <strain evidence="4">MG17</strain>
    </source>
</reference>
<dbReference type="Gene3D" id="3.40.605.10">
    <property type="entry name" value="Aldehyde Dehydrogenase, Chain A, domain 1"/>
    <property type="match status" value="1"/>
</dbReference>
<dbReference type="AlphaFoldDB" id="A0A9X2KPD0"/>
<dbReference type="InterPro" id="IPR016160">
    <property type="entry name" value="Ald_DH_CS_CYS"/>
</dbReference>
<dbReference type="GO" id="GO:0009450">
    <property type="term" value="P:gamma-aminobutyric acid catabolic process"/>
    <property type="evidence" value="ECO:0007669"/>
    <property type="project" value="TreeGrafter"/>
</dbReference>